<name>A0A852W917_PSEA5</name>
<dbReference type="EMBL" id="PHUJ01000001">
    <property type="protein sequence ID" value="PKB41418.1"/>
    <property type="molecule type" value="Genomic_DNA"/>
</dbReference>
<proteinExistence type="predicted"/>
<feature type="region of interest" description="Disordered" evidence="1">
    <location>
        <begin position="92"/>
        <end position="123"/>
    </location>
</feature>
<reference evidence="2 5" key="1">
    <citation type="submission" date="2020-07" db="EMBL/GenBank/DDBJ databases">
        <title>Sequencing the genomes of 1000 actinobacteria strains.</title>
        <authorList>
            <person name="Klenk H.-P."/>
        </authorList>
    </citation>
    <scope>NUCLEOTIDE SEQUENCE [LARGE SCALE GENOMIC DNA]</scope>
    <source>
        <strain evidence="3 4">DSM 44104</strain>
        <strain evidence="2 5">DSM 44749</strain>
    </source>
</reference>
<evidence type="ECO:0000256" key="1">
    <source>
        <dbReference type="SAM" id="MobiDB-lite"/>
    </source>
</evidence>
<feature type="region of interest" description="Disordered" evidence="1">
    <location>
        <begin position="1"/>
        <end position="29"/>
    </location>
</feature>
<dbReference type="EMBL" id="JACCCZ010000002">
    <property type="protein sequence ID" value="NYG05513.1"/>
    <property type="molecule type" value="Genomic_DNA"/>
</dbReference>
<gene>
    <name evidence="3" type="ORF">ATL51_0086</name>
    <name evidence="2" type="ORF">HDA37_005867</name>
</gene>
<dbReference type="RefSeq" id="WP_100877196.1">
    <property type="nucleotide sequence ID" value="NZ_BAAAJZ010000009.1"/>
</dbReference>
<dbReference type="Proteomes" id="UP000232453">
    <property type="component" value="Unassembled WGS sequence"/>
</dbReference>
<evidence type="ECO:0000313" key="2">
    <source>
        <dbReference type="EMBL" id="NYG05513.1"/>
    </source>
</evidence>
<dbReference type="Proteomes" id="UP000549695">
    <property type="component" value="Unassembled WGS sequence"/>
</dbReference>
<organism evidence="2 5">
    <name type="scientific">Pseudonocardia alni</name>
    <name type="common">Amycolata alni</name>
    <dbReference type="NCBI Taxonomy" id="33907"/>
    <lineage>
        <taxon>Bacteria</taxon>
        <taxon>Bacillati</taxon>
        <taxon>Actinomycetota</taxon>
        <taxon>Actinomycetes</taxon>
        <taxon>Pseudonocardiales</taxon>
        <taxon>Pseudonocardiaceae</taxon>
        <taxon>Pseudonocardia</taxon>
    </lineage>
</organism>
<accession>A0AA44ZSJ6</accession>
<sequence length="123" mass="12595">MSTCTHPGAQVHGLIGSGPIAPSGADPADLEPIEWSHLAEPLRPGERMSAAIGACSSCGALVVSVSTWHPTDGHGEHAVQYRTPWTSMYGRNPSDPVAADPAGRPPLPATLVGLGGEDLTPRG</sequence>
<accession>A0A852W917</accession>
<comment type="caution">
    <text evidence="2">The sequence shown here is derived from an EMBL/GenBank/DDBJ whole genome shotgun (WGS) entry which is preliminary data.</text>
</comment>
<protein>
    <submittedName>
        <fullName evidence="2">Uncharacterized protein</fullName>
    </submittedName>
</protein>
<evidence type="ECO:0000313" key="3">
    <source>
        <dbReference type="EMBL" id="PKB41418.1"/>
    </source>
</evidence>
<evidence type="ECO:0000313" key="4">
    <source>
        <dbReference type="Proteomes" id="UP000232453"/>
    </source>
</evidence>
<evidence type="ECO:0000313" key="5">
    <source>
        <dbReference type="Proteomes" id="UP000549695"/>
    </source>
</evidence>
<dbReference type="AlphaFoldDB" id="A0A852W917"/>
<dbReference type="GeneID" id="98055401"/>
<keyword evidence="5" id="KW-1185">Reference proteome</keyword>